<feature type="domain" description="EF-hand" evidence="1">
    <location>
        <begin position="39"/>
        <end position="74"/>
    </location>
</feature>
<dbReference type="PROSITE" id="PS50222">
    <property type="entry name" value="EF_HAND_2"/>
    <property type="match status" value="1"/>
</dbReference>
<evidence type="ECO:0000259" key="1">
    <source>
        <dbReference type="PROSITE" id="PS50222"/>
    </source>
</evidence>
<reference evidence="2" key="1">
    <citation type="submission" date="2019-11" db="UniProtKB">
        <authorList>
            <consortium name="WormBaseParasite"/>
        </authorList>
    </citation>
    <scope>IDENTIFICATION</scope>
</reference>
<proteinExistence type="predicted"/>
<name>A0A5K3EPA5_MESCO</name>
<evidence type="ECO:0000313" key="2">
    <source>
        <dbReference type="WBParaSite" id="MCU_001994-RA"/>
    </source>
</evidence>
<dbReference type="InterPro" id="IPR037177">
    <property type="entry name" value="DLC_sf"/>
</dbReference>
<accession>A0A5K3EPA5</accession>
<sequence length="180" mass="20855">MTLEEPNADLLVHIFDEINESESRLPAEDFYHHLLKWGLPKDKAKNYIAMFDPNGTGFVKRDDVCNALNCYPNQPKYLEDIEVLANDMSQRKRESVIKIMLGAFSSRKPKKDKLKEAKEKLDKLYGKGWNVYIAEGRFWAVCSHKPGSNLTFVHHGVVYGVFQTPSESDIDDEQHHHHRR</sequence>
<dbReference type="InterPro" id="IPR002048">
    <property type="entry name" value="EF_hand_dom"/>
</dbReference>
<dbReference type="GO" id="GO:0007017">
    <property type="term" value="P:microtubule-based process"/>
    <property type="evidence" value="ECO:0007669"/>
    <property type="project" value="InterPro"/>
</dbReference>
<dbReference type="GO" id="GO:0005509">
    <property type="term" value="F:calcium ion binding"/>
    <property type="evidence" value="ECO:0007669"/>
    <property type="project" value="InterPro"/>
</dbReference>
<dbReference type="Pfam" id="PF01221">
    <property type="entry name" value="Dynein_light"/>
    <property type="match status" value="1"/>
</dbReference>
<dbReference type="SUPFAM" id="SSF47473">
    <property type="entry name" value="EF-hand"/>
    <property type="match status" value="1"/>
</dbReference>
<dbReference type="InterPro" id="IPR011992">
    <property type="entry name" value="EF-hand-dom_pair"/>
</dbReference>
<dbReference type="SUPFAM" id="SSF54648">
    <property type="entry name" value="DLC"/>
    <property type="match status" value="1"/>
</dbReference>
<organism evidence="2">
    <name type="scientific">Mesocestoides corti</name>
    <name type="common">Flatworm</name>
    <dbReference type="NCBI Taxonomy" id="53468"/>
    <lineage>
        <taxon>Eukaryota</taxon>
        <taxon>Metazoa</taxon>
        <taxon>Spiralia</taxon>
        <taxon>Lophotrochozoa</taxon>
        <taxon>Platyhelminthes</taxon>
        <taxon>Cestoda</taxon>
        <taxon>Eucestoda</taxon>
        <taxon>Cyclophyllidea</taxon>
        <taxon>Mesocestoididae</taxon>
        <taxon>Mesocestoides</taxon>
    </lineage>
</organism>
<dbReference type="AlphaFoldDB" id="A0A5K3EPA5"/>
<dbReference type="InterPro" id="IPR001372">
    <property type="entry name" value="Dynein_light_chain_typ-1/2"/>
</dbReference>
<dbReference type="GO" id="GO:0030286">
    <property type="term" value="C:dynein complex"/>
    <property type="evidence" value="ECO:0007669"/>
    <property type="project" value="InterPro"/>
</dbReference>
<dbReference type="WBParaSite" id="MCU_001994-RA">
    <property type="protein sequence ID" value="MCU_001994-RA"/>
    <property type="gene ID" value="MCU_001994"/>
</dbReference>
<dbReference type="Gene3D" id="3.30.740.10">
    <property type="entry name" value="Protein Inhibitor Of Neuronal Nitric Oxide Synthase"/>
    <property type="match status" value="1"/>
</dbReference>
<protein>
    <submittedName>
        <fullName evidence="2">EF-hand domain-containing protein</fullName>
    </submittedName>
</protein>
<dbReference type="CDD" id="cd21454">
    <property type="entry name" value="DLC-like_TAL"/>
    <property type="match status" value="1"/>
</dbReference>